<feature type="domain" description="ECSIT C-terminal" evidence="2">
    <location>
        <begin position="21"/>
        <end position="85"/>
    </location>
</feature>
<name>A0ABQ9FSK7_TEGGR</name>
<organism evidence="3 4">
    <name type="scientific">Tegillarca granosa</name>
    <name type="common">Malaysian cockle</name>
    <name type="synonym">Anadara granosa</name>
    <dbReference type="NCBI Taxonomy" id="220873"/>
    <lineage>
        <taxon>Eukaryota</taxon>
        <taxon>Metazoa</taxon>
        <taxon>Spiralia</taxon>
        <taxon>Lophotrochozoa</taxon>
        <taxon>Mollusca</taxon>
        <taxon>Bivalvia</taxon>
        <taxon>Autobranchia</taxon>
        <taxon>Pteriomorphia</taxon>
        <taxon>Arcoida</taxon>
        <taxon>Arcoidea</taxon>
        <taxon>Arcidae</taxon>
        <taxon>Tegillarca</taxon>
    </lineage>
</organism>
<reference evidence="3 4" key="1">
    <citation type="submission" date="2022-12" db="EMBL/GenBank/DDBJ databases">
        <title>Chromosome-level genome of Tegillarca granosa.</title>
        <authorList>
            <person name="Kim J."/>
        </authorList>
    </citation>
    <scope>NUCLEOTIDE SEQUENCE [LARGE SCALE GENOMIC DNA]</scope>
    <source>
        <strain evidence="3">Teg-2019</strain>
        <tissue evidence="3">Adductor muscle</tissue>
    </source>
</reference>
<dbReference type="EMBL" id="JARBDR010000214">
    <property type="protein sequence ID" value="KAJ8318942.1"/>
    <property type="molecule type" value="Genomic_DNA"/>
</dbReference>
<dbReference type="InterPro" id="IPR029342">
    <property type="entry name" value="ECIST_C"/>
</dbReference>
<gene>
    <name evidence="3" type="ORF">KUTeg_004033</name>
</gene>
<accession>A0ABQ9FSK7</accession>
<keyword evidence="4" id="KW-1185">Reference proteome</keyword>
<protein>
    <recommendedName>
        <fullName evidence="2">ECSIT C-terminal domain-containing protein</fullName>
    </recommendedName>
</protein>
<sequence>MIKISTVYETSWNEKLASDLFENWRLFFEDEEPTDLAPLKSIHEQDDLTILGMCTLIQVAKTLTWIRYLQQTNHKLEQIPIVFSLKPPVTYLDEASKKTNEDEEESEDVKKLQRLQS</sequence>
<evidence type="ECO:0000313" key="3">
    <source>
        <dbReference type="EMBL" id="KAJ8318942.1"/>
    </source>
</evidence>
<proteinExistence type="predicted"/>
<feature type="region of interest" description="Disordered" evidence="1">
    <location>
        <begin position="94"/>
        <end position="117"/>
    </location>
</feature>
<dbReference type="Proteomes" id="UP001217089">
    <property type="component" value="Unassembled WGS sequence"/>
</dbReference>
<evidence type="ECO:0000313" key="4">
    <source>
        <dbReference type="Proteomes" id="UP001217089"/>
    </source>
</evidence>
<evidence type="ECO:0000256" key="1">
    <source>
        <dbReference type="SAM" id="MobiDB-lite"/>
    </source>
</evidence>
<comment type="caution">
    <text evidence="3">The sequence shown here is derived from an EMBL/GenBank/DDBJ whole genome shotgun (WGS) entry which is preliminary data.</text>
</comment>
<evidence type="ECO:0000259" key="2">
    <source>
        <dbReference type="Pfam" id="PF14784"/>
    </source>
</evidence>
<dbReference type="Pfam" id="PF14784">
    <property type="entry name" value="ECSIT_C"/>
    <property type="match status" value="1"/>
</dbReference>